<keyword evidence="1" id="KW-1133">Transmembrane helix</keyword>
<keyword evidence="1" id="KW-0472">Membrane</keyword>
<proteinExistence type="predicted"/>
<dbReference type="RefSeq" id="WP_160111829.1">
    <property type="nucleotide sequence ID" value="NZ_CYGY02000083.1"/>
</dbReference>
<gene>
    <name evidence="2" type="ORF">BN2476_830068</name>
</gene>
<keyword evidence="1" id="KW-0812">Transmembrane</keyword>
<protein>
    <submittedName>
        <fullName evidence="2">Uncharacterized protein</fullName>
    </submittedName>
</protein>
<evidence type="ECO:0000256" key="1">
    <source>
        <dbReference type="SAM" id="Phobius"/>
    </source>
</evidence>
<reference evidence="2" key="1">
    <citation type="submission" date="2016-12" db="EMBL/GenBank/DDBJ databases">
        <authorList>
            <person name="Moulin L."/>
        </authorList>
    </citation>
    <scope>NUCLEOTIDE SEQUENCE [LARGE SCALE GENOMIC DNA]</scope>
    <source>
        <strain evidence="2">STM 7183</strain>
    </source>
</reference>
<evidence type="ECO:0000313" key="3">
    <source>
        <dbReference type="Proteomes" id="UP000195569"/>
    </source>
</evidence>
<keyword evidence="3" id="KW-1185">Reference proteome</keyword>
<accession>A0A1N7SUA1</accession>
<name>A0A1N7SUA1_9BURK</name>
<sequence>MRASDRAPSALPAPATLRYLAFVALAGGLCIILSLVGLRGFLTGMLSGLVALAVPDAAGGGRFTIGAPDSDAALCASAVAATPADAASKTPAPIRANAFRPNGLGVLIV</sequence>
<comment type="caution">
    <text evidence="2">The sequence shown here is derived from an EMBL/GenBank/DDBJ whole genome shotgun (WGS) entry which is preliminary data.</text>
</comment>
<evidence type="ECO:0000313" key="2">
    <source>
        <dbReference type="EMBL" id="SIT50497.1"/>
    </source>
</evidence>
<dbReference type="Proteomes" id="UP000195569">
    <property type="component" value="Unassembled WGS sequence"/>
</dbReference>
<feature type="transmembrane region" description="Helical" evidence="1">
    <location>
        <begin position="20"/>
        <end position="42"/>
    </location>
</feature>
<organism evidence="2 3">
    <name type="scientific">Paraburkholderia piptadeniae</name>
    <dbReference type="NCBI Taxonomy" id="1701573"/>
    <lineage>
        <taxon>Bacteria</taxon>
        <taxon>Pseudomonadati</taxon>
        <taxon>Pseudomonadota</taxon>
        <taxon>Betaproteobacteria</taxon>
        <taxon>Burkholderiales</taxon>
        <taxon>Burkholderiaceae</taxon>
        <taxon>Paraburkholderia</taxon>
    </lineage>
</organism>
<dbReference type="EMBL" id="CYGY02000083">
    <property type="protein sequence ID" value="SIT50497.1"/>
    <property type="molecule type" value="Genomic_DNA"/>
</dbReference>
<dbReference type="AlphaFoldDB" id="A0A1N7SUA1"/>